<feature type="domain" description="AAA+ ATPase" evidence="2">
    <location>
        <begin position="371"/>
        <end position="545"/>
    </location>
</feature>
<accession>A0A426RT34</accession>
<keyword evidence="4" id="KW-1185">Reference proteome</keyword>
<dbReference type="RefSeq" id="WP_125230150.1">
    <property type="nucleotide sequence ID" value="NZ_RWJI01000001.1"/>
</dbReference>
<dbReference type="Proteomes" id="UP000268553">
    <property type="component" value="Unassembled WGS sequence"/>
</dbReference>
<reference evidence="3 4" key="1">
    <citation type="submission" date="2018-12" db="EMBL/GenBank/DDBJ databases">
        <authorList>
            <person name="Kim S.-J."/>
            <person name="Jung G.-Y."/>
        </authorList>
    </citation>
    <scope>NUCLEOTIDE SEQUENCE [LARGE SCALE GENOMIC DNA]</scope>
    <source>
        <strain evidence="3 4">03SU3-P</strain>
    </source>
</reference>
<evidence type="ECO:0000259" key="2">
    <source>
        <dbReference type="SMART" id="SM00382"/>
    </source>
</evidence>
<dbReference type="CDD" id="cd01125">
    <property type="entry name" value="RepA_RSF1010_like"/>
    <property type="match status" value="1"/>
</dbReference>
<dbReference type="Pfam" id="PF08707">
    <property type="entry name" value="PriCT_2"/>
    <property type="match status" value="1"/>
</dbReference>
<sequence>MDNITINATDRSILPPPAELREQPVWLIWRKERDPDSSNGKPLKVPYYANGGKRHGKQGGIDDRGRMTTFAAARDAAVRRGFTGVGLALMPELGITALDFDNCVDEDGRLPPEIEQIASQTYAEYSPSGKGIRAFVRGSYGNRKSPSEGNPYGFEVFSSNGFVTFTGNAMPYTDILGLEDTIADLDALIAPLCAARFQATTQRSFDPDDFMIGREPKTGQTLSQMEGLLSVLDPDMPRADWIRVGMAAHHETDGDDTGFYLWNDWSQNGEKYPSEEALRTQWESFDRRKGSGHSNITMATVMKMAKEAGYRDTGVDSSDLRQQAQEATSNLSHVDGVRTPDGYSGKFPVHGASDPALHQSTEWYIKGVLPKADLIVLYGQSGSGKSFVALDMIGAVARGKQWQGCRVKKAKVVLIAAEGSGGVGKRIRAYCKHYGLNEADLDIGIIRVPPNVIEEVDVKELCTALAFVQADIFVIDTLAQVTPGANENSSDDMGKAIRNIRLITEATGATALVVHHAGKDATRGARGWSGIRAAADAEIEISRNDTGHLISITKMKDGDDSQQWGFRLNQVQVGIDNDGDIETSCVVEYVEAPPKPVKSSGPKGKIQATIMERARHCGAGTPEGALMQDVIDASVGTIPFDPVQAEGEKKPRDQRRGNVTRAVTTLCNQGYLITRNDRLYVKGFEPHYTSEHTVSLLDASASNCFKSDFEDI</sequence>
<dbReference type="InterPro" id="IPR025662">
    <property type="entry name" value="Sigma_54_int_dom_ATP-bd_1"/>
</dbReference>
<protein>
    <recommendedName>
        <fullName evidence="2">AAA+ ATPase domain-containing protein</fullName>
    </recommendedName>
</protein>
<evidence type="ECO:0000256" key="1">
    <source>
        <dbReference type="SAM" id="MobiDB-lite"/>
    </source>
</evidence>
<dbReference type="Pfam" id="PF13481">
    <property type="entry name" value="AAA_25"/>
    <property type="match status" value="1"/>
</dbReference>
<gene>
    <name evidence="3" type="ORF">D7D48_04490</name>
</gene>
<feature type="region of interest" description="Disordered" evidence="1">
    <location>
        <begin position="33"/>
        <end position="63"/>
    </location>
</feature>
<proteinExistence type="predicted"/>
<evidence type="ECO:0000313" key="4">
    <source>
        <dbReference type="Proteomes" id="UP000268553"/>
    </source>
</evidence>
<dbReference type="SMART" id="SM00382">
    <property type="entry name" value="AAA"/>
    <property type="match status" value="1"/>
</dbReference>
<dbReference type="InterPro" id="IPR014819">
    <property type="entry name" value="PriCT_2"/>
</dbReference>
<dbReference type="InterPro" id="IPR038724">
    <property type="entry name" value="RepA"/>
</dbReference>
<dbReference type="SUPFAM" id="SSF52540">
    <property type="entry name" value="P-loop containing nucleoside triphosphate hydrolases"/>
    <property type="match status" value="1"/>
</dbReference>
<dbReference type="InterPro" id="IPR003593">
    <property type="entry name" value="AAA+_ATPase"/>
</dbReference>
<dbReference type="OrthoDB" id="9763644at2"/>
<name>A0A426RT34_9SPHN</name>
<dbReference type="PROSITE" id="PS00675">
    <property type="entry name" value="SIGMA54_INTERACT_1"/>
    <property type="match status" value="1"/>
</dbReference>
<evidence type="ECO:0000313" key="3">
    <source>
        <dbReference type="EMBL" id="RRQ52134.1"/>
    </source>
</evidence>
<dbReference type="AlphaFoldDB" id="A0A426RT34"/>
<dbReference type="EMBL" id="RWJI01000001">
    <property type="protein sequence ID" value="RRQ52134.1"/>
    <property type="molecule type" value="Genomic_DNA"/>
</dbReference>
<dbReference type="GO" id="GO:0016817">
    <property type="term" value="F:hydrolase activity, acting on acid anhydrides"/>
    <property type="evidence" value="ECO:0007669"/>
    <property type="project" value="InterPro"/>
</dbReference>
<comment type="caution">
    <text evidence="3">The sequence shown here is derived from an EMBL/GenBank/DDBJ whole genome shotgun (WGS) entry which is preliminary data.</text>
</comment>
<dbReference type="InterPro" id="IPR027417">
    <property type="entry name" value="P-loop_NTPase"/>
</dbReference>
<dbReference type="Gene3D" id="3.40.50.300">
    <property type="entry name" value="P-loop containing nucleotide triphosphate hydrolases"/>
    <property type="match status" value="1"/>
</dbReference>
<organism evidence="3 4">
    <name type="scientific">Sphingorhabdus wooponensis</name>
    <dbReference type="NCBI Taxonomy" id="940136"/>
    <lineage>
        <taxon>Bacteria</taxon>
        <taxon>Pseudomonadati</taxon>
        <taxon>Pseudomonadota</taxon>
        <taxon>Alphaproteobacteria</taxon>
        <taxon>Sphingomonadales</taxon>
        <taxon>Sphingomonadaceae</taxon>
        <taxon>Sphingorhabdus</taxon>
    </lineage>
</organism>